<comment type="caution">
    <text evidence="2">The sequence shown here is derived from an EMBL/GenBank/DDBJ whole genome shotgun (WGS) entry which is preliminary data.</text>
</comment>
<feature type="region of interest" description="Disordered" evidence="1">
    <location>
        <begin position="21"/>
        <end position="77"/>
    </location>
</feature>
<evidence type="ECO:0000313" key="3">
    <source>
        <dbReference type="Proteomes" id="UP001549019"/>
    </source>
</evidence>
<gene>
    <name evidence="2" type="ORF">ABHD89_000227</name>
</gene>
<dbReference type="RefSeq" id="WP_230820836.1">
    <property type="nucleotide sequence ID" value="NZ_JAJNCU010000001.1"/>
</dbReference>
<keyword evidence="2" id="KW-0449">Lipoprotein</keyword>
<dbReference type="Proteomes" id="UP001549019">
    <property type="component" value="Unassembled WGS sequence"/>
</dbReference>
<dbReference type="EMBL" id="JBDZDV010000001">
    <property type="protein sequence ID" value="MET3109839.1"/>
    <property type="molecule type" value="Genomic_DNA"/>
</dbReference>
<feature type="compositionally biased region" description="Acidic residues" evidence="1">
    <location>
        <begin position="65"/>
        <end position="77"/>
    </location>
</feature>
<evidence type="ECO:0000256" key="1">
    <source>
        <dbReference type="SAM" id="MobiDB-lite"/>
    </source>
</evidence>
<feature type="compositionally biased region" description="Acidic residues" evidence="1">
    <location>
        <begin position="21"/>
        <end position="40"/>
    </location>
</feature>
<proteinExistence type="predicted"/>
<organism evidence="2 3">
    <name type="scientific">Salinicoccus halitifaciens</name>
    <dbReference type="NCBI Taxonomy" id="1073415"/>
    <lineage>
        <taxon>Bacteria</taxon>
        <taxon>Bacillati</taxon>
        <taxon>Bacillota</taxon>
        <taxon>Bacilli</taxon>
        <taxon>Bacillales</taxon>
        <taxon>Staphylococcaceae</taxon>
        <taxon>Salinicoccus</taxon>
    </lineage>
</organism>
<keyword evidence="3" id="KW-1185">Reference proteome</keyword>
<protein>
    <submittedName>
        <fullName evidence="2">Major membrane immunogen (Membrane-anchored lipoprotein)</fullName>
    </submittedName>
</protein>
<accession>A0ABV2E603</accession>
<name>A0ABV2E603_9STAP</name>
<dbReference type="PROSITE" id="PS51257">
    <property type="entry name" value="PROKAR_LIPOPROTEIN"/>
    <property type="match status" value="1"/>
</dbReference>
<feature type="compositionally biased region" description="Acidic residues" evidence="1">
    <location>
        <begin position="48"/>
        <end position="58"/>
    </location>
</feature>
<reference evidence="2 3" key="1">
    <citation type="submission" date="2024-05" db="EMBL/GenBank/DDBJ databases">
        <title>Genomic Encyclopedia of Type Strains, Phase IV (KMG-IV): sequencing the most valuable type-strain genomes for metagenomic binning, comparative biology and taxonomic classification.</title>
        <authorList>
            <person name="Goeker M."/>
        </authorList>
    </citation>
    <scope>NUCLEOTIDE SEQUENCE [LARGE SCALE GENOMIC DNA]</scope>
    <source>
        <strain evidence="2 3">DSM 25286</strain>
    </source>
</reference>
<sequence>MKKYLLAGGLASILMLGACGGEEEPEMSDDAVDTDQEVEQDGTAIDADNGEEESEDDSSDRQESLGEESDVDEAESE</sequence>
<evidence type="ECO:0000313" key="2">
    <source>
        <dbReference type="EMBL" id="MET3109839.1"/>
    </source>
</evidence>